<feature type="region of interest" description="Disordered" evidence="3">
    <location>
        <begin position="31"/>
        <end position="68"/>
    </location>
</feature>
<evidence type="ECO:0000313" key="6">
    <source>
        <dbReference type="Proteomes" id="UP001597076"/>
    </source>
</evidence>
<dbReference type="InterPro" id="IPR008972">
    <property type="entry name" value="Cupredoxin"/>
</dbReference>
<dbReference type="InterPro" id="IPR000923">
    <property type="entry name" value="BlueCu_1"/>
</dbReference>
<keyword evidence="1" id="KW-0479">Metal-binding</keyword>
<evidence type="ECO:0000313" key="5">
    <source>
        <dbReference type="EMBL" id="MFD1562203.1"/>
    </source>
</evidence>
<keyword evidence="2" id="KW-0186">Copper</keyword>
<name>A0ABD6BB05_9EURY</name>
<sequence length="276" mass="30216">MTPDPDTHERRPVLKAIGAASAVSLISGVGVVAEDKEQDEQRGTEQTDDARPPIIHSHFGYSGTSDDDIPERLTPDETVELHVDEGQITQPEPPDFDLTVEFGAFHFAPVGLQVEPGSIVEFDFHTPEHTATAYHPGQERQQRVPDGVPAFSSTVNEHHGFWLYRFEEEGVYDLFCSPHEWSGMGMRIVVGDDPGPVVREDGRPPLPLTAALLGSGLPPEEGGDPDIGHEKLAPQYIIDNGPISLFHPENENDEPEDDELKIDLEVTLTGPSPPES</sequence>
<gene>
    <name evidence="5" type="ORF">ACFR99_01280</name>
</gene>
<accession>A0ABD6BB05</accession>
<organism evidence="5 6">
    <name type="scientific">Haloarchaeobius amylolyticus</name>
    <dbReference type="NCBI Taxonomy" id="1198296"/>
    <lineage>
        <taxon>Archaea</taxon>
        <taxon>Methanobacteriati</taxon>
        <taxon>Methanobacteriota</taxon>
        <taxon>Stenosarchaea group</taxon>
        <taxon>Halobacteria</taxon>
        <taxon>Halobacteriales</taxon>
        <taxon>Halorubellaceae</taxon>
        <taxon>Haloarchaeobius</taxon>
    </lineage>
</organism>
<dbReference type="GO" id="GO:0046872">
    <property type="term" value="F:metal ion binding"/>
    <property type="evidence" value="ECO:0007669"/>
    <property type="project" value="UniProtKB-KW"/>
</dbReference>
<evidence type="ECO:0000256" key="1">
    <source>
        <dbReference type="ARBA" id="ARBA00022723"/>
    </source>
</evidence>
<feature type="compositionally biased region" description="Basic and acidic residues" evidence="3">
    <location>
        <begin position="33"/>
        <end position="51"/>
    </location>
</feature>
<evidence type="ECO:0000256" key="3">
    <source>
        <dbReference type="SAM" id="MobiDB-lite"/>
    </source>
</evidence>
<protein>
    <submittedName>
        <fullName evidence="5">Plastocyanin/azurin family copper-binding protein</fullName>
    </submittedName>
</protein>
<evidence type="ECO:0000259" key="4">
    <source>
        <dbReference type="Pfam" id="PF00127"/>
    </source>
</evidence>
<dbReference type="Gene3D" id="2.60.40.420">
    <property type="entry name" value="Cupredoxins - blue copper proteins"/>
    <property type="match status" value="1"/>
</dbReference>
<feature type="region of interest" description="Disordered" evidence="3">
    <location>
        <begin position="240"/>
        <end position="259"/>
    </location>
</feature>
<keyword evidence="6" id="KW-1185">Reference proteome</keyword>
<dbReference type="EMBL" id="JBHUDI010000001">
    <property type="protein sequence ID" value="MFD1562203.1"/>
    <property type="molecule type" value="Genomic_DNA"/>
</dbReference>
<proteinExistence type="predicted"/>
<evidence type="ECO:0000256" key="2">
    <source>
        <dbReference type="ARBA" id="ARBA00023008"/>
    </source>
</evidence>
<dbReference type="Proteomes" id="UP001597076">
    <property type="component" value="Unassembled WGS sequence"/>
</dbReference>
<reference evidence="5 6" key="1">
    <citation type="journal article" date="2019" name="Int. J. Syst. Evol. Microbiol.">
        <title>The Global Catalogue of Microorganisms (GCM) 10K type strain sequencing project: providing services to taxonomists for standard genome sequencing and annotation.</title>
        <authorList>
            <consortium name="The Broad Institute Genomics Platform"/>
            <consortium name="The Broad Institute Genome Sequencing Center for Infectious Disease"/>
            <person name="Wu L."/>
            <person name="Ma J."/>
        </authorList>
    </citation>
    <scope>NUCLEOTIDE SEQUENCE [LARGE SCALE GENOMIC DNA]</scope>
    <source>
        <strain evidence="5 6">CGMCC 1.12230</strain>
    </source>
</reference>
<dbReference type="SUPFAM" id="SSF49503">
    <property type="entry name" value="Cupredoxins"/>
    <property type="match status" value="1"/>
</dbReference>
<dbReference type="Pfam" id="PF00127">
    <property type="entry name" value="Copper-bind"/>
    <property type="match status" value="1"/>
</dbReference>
<dbReference type="AlphaFoldDB" id="A0ABD6BB05"/>
<feature type="domain" description="Blue (type 1) copper" evidence="4">
    <location>
        <begin position="97"/>
        <end position="190"/>
    </location>
</feature>
<dbReference type="RefSeq" id="WP_390283564.1">
    <property type="nucleotide sequence ID" value="NZ_JBHUDI010000001.1"/>
</dbReference>
<comment type="caution">
    <text evidence="5">The sequence shown here is derived from an EMBL/GenBank/DDBJ whole genome shotgun (WGS) entry which is preliminary data.</text>
</comment>